<evidence type="ECO:0000313" key="2">
    <source>
        <dbReference type="EMBL" id="GGH44371.1"/>
    </source>
</evidence>
<feature type="transmembrane region" description="Helical" evidence="1">
    <location>
        <begin position="12"/>
        <end position="34"/>
    </location>
</feature>
<name>A0A917IGM6_9MICO</name>
<dbReference type="AlphaFoldDB" id="A0A917IGM6"/>
<sequence>MSDEQQQNEESRGGGVVASLIFVLIGAPVIYAAATADLASWSQFAIARHIVPIPVNETTFPWIRAFVAVGGAVPILIGLNGLVGAIRKRR</sequence>
<keyword evidence="1" id="KW-0472">Membrane</keyword>
<reference evidence="2" key="1">
    <citation type="journal article" date="2014" name="Int. J. Syst. Evol. Microbiol.">
        <title>Complete genome sequence of Corynebacterium casei LMG S-19264T (=DSM 44701T), isolated from a smear-ripened cheese.</title>
        <authorList>
            <consortium name="US DOE Joint Genome Institute (JGI-PGF)"/>
            <person name="Walter F."/>
            <person name="Albersmeier A."/>
            <person name="Kalinowski J."/>
            <person name="Ruckert C."/>
        </authorList>
    </citation>
    <scope>NUCLEOTIDE SEQUENCE</scope>
    <source>
        <strain evidence="2">CGMCC 1.15794</strain>
    </source>
</reference>
<protein>
    <submittedName>
        <fullName evidence="2">Uncharacterized protein</fullName>
    </submittedName>
</protein>
<dbReference type="EMBL" id="BMJY01000007">
    <property type="protein sequence ID" value="GGH44371.1"/>
    <property type="molecule type" value="Genomic_DNA"/>
</dbReference>
<dbReference type="Proteomes" id="UP000657592">
    <property type="component" value="Unassembled WGS sequence"/>
</dbReference>
<evidence type="ECO:0000313" key="3">
    <source>
        <dbReference type="Proteomes" id="UP000657592"/>
    </source>
</evidence>
<evidence type="ECO:0000256" key="1">
    <source>
        <dbReference type="SAM" id="Phobius"/>
    </source>
</evidence>
<comment type="caution">
    <text evidence="2">The sequence shown here is derived from an EMBL/GenBank/DDBJ whole genome shotgun (WGS) entry which is preliminary data.</text>
</comment>
<organism evidence="2 3">
    <name type="scientific">Microbacterium album</name>
    <dbReference type="NCBI Taxonomy" id="2053191"/>
    <lineage>
        <taxon>Bacteria</taxon>
        <taxon>Bacillati</taxon>
        <taxon>Actinomycetota</taxon>
        <taxon>Actinomycetes</taxon>
        <taxon>Micrococcales</taxon>
        <taxon>Microbacteriaceae</taxon>
        <taxon>Microbacterium</taxon>
    </lineage>
</organism>
<proteinExistence type="predicted"/>
<gene>
    <name evidence="2" type="ORF">GCM10010921_18980</name>
</gene>
<reference evidence="2" key="2">
    <citation type="submission" date="2020-09" db="EMBL/GenBank/DDBJ databases">
        <authorList>
            <person name="Sun Q."/>
            <person name="Zhou Y."/>
        </authorList>
    </citation>
    <scope>NUCLEOTIDE SEQUENCE</scope>
    <source>
        <strain evidence="2">CGMCC 1.15794</strain>
    </source>
</reference>
<keyword evidence="3" id="KW-1185">Reference proteome</keyword>
<keyword evidence="1" id="KW-0812">Transmembrane</keyword>
<keyword evidence="1" id="KW-1133">Transmembrane helix</keyword>
<accession>A0A917IGM6</accession>
<feature type="transmembrane region" description="Helical" evidence="1">
    <location>
        <begin position="62"/>
        <end position="86"/>
    </location>
</feature>
<dbReference type="RefSeq" id="WP_188756044.1">
    <property type="nucleotide sequence ID" value="NZ_BMJY01000007.1"/>
</dbReference>